<organism evidence="3 4">
    <name type="scientific">Syphacia muris</name>
    <dbReference type="NCBI Taxonomy" id="451379"/>
    <lineage>
        <taxon>Eukaryota</taxon>
        <taxon>Metazoa</taxon>
        <taxon>Ecdysozoa</taxon>
        <taxon>Nematoda</taxon>
        <taxon>Chromadorea</taxon>
        <taxon>Rhabditida</taxon>
        <taxon>Spirurina</taxon>
        <taxon>Oxyuridomorpha</taxon>
        <taxon>Oxyuroidea</taxon>
        <taxon>Oxyuridae</taxon>
        <taxon>Syphacia</taxon>
    </lineage>
</organism>
<dbReference type="Pfam" id="PF16178">
    <property type="entry name" value="Anoct_dimer"/>
    <property type="match status" value="1"/>
</dbReference>
<dbReference type="WBParaSite" id="SMUV_0000067401-mRNA-1">
    <property type="protein sequence ID" value="SMUV_0000067401-mRNA-1"/>
    <property type="gene ID" value="SMUV_0000067401"/>
</dbReference>
<name>A0A0N5A9A3_9BILA</name>
<keyword evidence="3" id="KW-1185">Reference proteome</keyword>
<dbReference type="InterPro" id="IPR032394">
    <property type="entry name" value="Anoct_dimer"/>
</dbReference>
<protein>
    <submittedName>
        <fullName evidence="4">T5orf172 domain-containing protein</fullName>
    </submittedName>
</protein>
<keyword evidence="1" id="KW-0812">Transmembrane</keyword>
<evidence type="ECO:0000259" key="2">
    <source>
        <dbReference type="Pfam" id="PF16178"/>
    </source>
</evidence>
<keyword evidence="1" id="KW-0472">Membrane</keyword>
<dbReference type="AlphaFoldDB" id="A0A0N5A9A3"/>
<sequence>MQRRFNVSISILRTYYSFKLTIAVYGFYSFLFIASFVTFHCVTLVVSLLKTINVAFMYQLYSCILISHEHDTSGTHAVCGRLRRSEGFDLGSRHMTSVGPFTAASKNDAMNLDNEVADLKLGSPGEFSCYKSYLRGSMYFPDAPKKRIDYVLVYCIAEDDAHKKTNKATAPLETDGVKHQGKLAKRQHFERNLKALGLELKECKSLAKFEVCFDTCAIQFVVEAS</sequence>
<keyword evidence="1" id="KW-1133">Transmembrane helix</keyword>
<feature type="domain" description="Anoctamin dimerisation" evidence="2">
    <location>
        <begin position="139"/>
        <end position="213"/>
    </location>
</feature>
<evidence type="ECO:0000313" key="3">
    <source>
        <dbReference type="Proteomes" id="UP000046393"/>
    </source>
</evidence>
<feature type="transmembrane region" description="Helical" evidence="1">
    <location>
        <begin position="20"/>
        <end position="49"/>
    </location>
</feature>
<reference evidence="4" key="1">
    <citation type="submission" date="2017-02" db="UniProtKB">
        <authorList>
            <consortium name="WormBaseParasite"/>
        </authorList>
    </citation>
    <scope>IDENTIFICATION</scope>
</reference>
<evidence type="ECO:0000313" key="4">
    <source>
        <dbReference type="WBParaSite" id="SMUV_0000067401-mRNA-1"/>
    </source>
</evidence>
<evidence type="ECO:0000256" key="1">
    <source>
        <dbReference type="SAM" id="Phobius"/>
    </source>
</evidence>
<accession>A0A0N5A9A3</accession>
<dbReference type="GO" id="GO:0046983">
    <property type="term" value="F:protein dimerization activity"/>
    <property type="evidence" value="ECO:0007669"/>
    <property type="project" value="InterPro"/>
</dbReference>
<proteinExistence type="predicted"/>
<dbReference type="Proteomes" id="UP000046393">
    <property type="component" value="Unplaced"/>
</dbReference>